<dbReference type="AlphaFoldDB" id="A0A9Q0D6R2"/>
<dbReference type="Proteomes" id="UP001148018">
    <property type="component" value="Unassembled WGS sequence"/>
</dbReference>
<name>A0A9Q0D6R2_9TELE</name>
<gene>
    <name evidence="2" type="ORF">NHX12_016565</name>
</gene>
<comment type="caution">
    <text evidence="2">The sequence shown here is derived from an EMBL/GenBank/DDBJ whole genome shotgun (WGS) entry which is preliminary data.</text>
</comment>
<sequence>MNKPPQPIAGPPHPSPSPGLSQASYPPGQPPSMVFASPPPPQMNPAPQPRQPYYANRSGLPPGPRGGSPGSGPRAVAPTHVYQAGPGSQMMMIPQPQLSFPSSPQGTAYFIPGQYRSAYLTAPQQYPVQTGKPGFYPSSTPEYGPYAGAYYPAPAQLAAPVQAAPHIATKRERKPVWSPASPWHPNPGPGVCSAAEPRSGLECRWFGLKPLFTHWRTVGRSLVYLGESSSQT</sequence>
<proteinExistence type="predicted"/>
<dbReference type="EMBL" id="JANIIK010002511">
    <property type="protein sequence ID" value="KAJ3581510.1"/>
    <property type="molecule type" value="Genomic_DNA"/>
</dbReference>
<evidence type="ECO:0000313" key="3">
    <source>
        <dbReference type="Proteomes" id="UP001148018"/>
    </source>
</evidence>
<feature type="region of interest" description="Disordered" evidence="1">
    <location>
        <begin position="1"/>
        <end position="81"/>
    </location>
</feature>
<feature type="compositionally biased region" description="Pro residues" evidence="1">
    <location>
        <begin position="37"/>
        <end position="50"/>
    </location>
</feature>
<dbReference type="OrthoDB" id="514777at2759"/>
<evidence type="ECO:0000313" key="2">
    <source>
        <dbReference type="EMBL" id="KAJ3581510.1"/>
    </source>
</evidence>
<keyword evidence="3" id="KW-1185">Reference proteome</keyword>
<organism evidence="2 3">
    <name type="scientific">Muraenolepis orangiensis</name>
    <name type="common">Patagonian moray cod</name>
    <dbReference type="NCBI Taxonomy" id="630683"/>
    <lineage>
        <taxon>Eukaryota</taxon>
        <taxon>Metazoa</taxon>
        <taxon>Chordata</taxon>
        <taxon>Craniata</taxon>
        <taxon>Vertebrata</taxon>
        <taxon>Euteleostomi</taxon>
        <taxon>Actinopterygii</taxon>
        <taxon>Neopterygii</taxon>
        <taxon>Teleostei</taxon>
        <taxon>Neoteleostei</taxon>
        <taxon>Acanthomorphata</taxon>
        <taxon>Zeiogadaria</taxon>
        <taxon>Gadariae</taxon>
        <taxon>Gadiformes</taxon>
        <taxon>Muraenolepidoidei</taxon>
        <taxon>Muraenolepididae</taxon>
        <taxon>Muraenolepis</taxon>
    </lineage>
</organism>
<accession>A0A9Q0D6R2</accession>
<evidence type="ECO:0000256" key="1">
    <source>
        <dbReference type="SAM" id="MobiDB-lite"/>
    </source>
</evidence>
<feature type="compositionally biased region" description="Pro residues" evidence="1">
    <location>
        <begin position="1"/>
        <end position="17"/>
    </location>
</feature>
<reference evidence="2" key="1">
    <citation type="submission" date="2022-07" db="EMBL/GenBank/DDBJ databases">
        <title>Chromosome-level genome of Muraenolepis orangiensis.</title>
        <authorList>
            <person name="Kim J."/>
        </authorList>
    </citation>
    <scope>NUCLEOTIDE SEQUENCE</scope>
    <source>
        <strain evidence="2">KU_S4_2022</strain>
        <tissue evidence="2">Muscle</tissue>
    </source>
</reference>
<protein>
    <submittedName>
        <fullName evidence="2">Uncharacterized protein</fullName>
    </submittedName>
</protein>